<proteinExistence type="predicted"/>
<evidence type="ECO:0000256" key="2">
    <source>
        <dbReference type="SAM" id="SignalP"/>
    </source>
</evidence>
<keyword evidence="4" id="KW-1185">Reference proteome</keyword>
<evidence type="ECO:0000256" key="1">
    <source>
        <dbReference type="SAM" id="MobiDB-lite"/>
    </source>
</evidence>
<sequence length="130" mass="14129">MQFTTLFPIATSLALASAGIVSERQFEGDVAVLKVFDYNTTNCAGDESTVDIGVGPMALDLCIPFSEGYWTVSYTYLESPECSIAFYTTDDCTYSPEKGDDFAQSNSPGPCDTSLNGKPWQSYRVSSPKK</sequence>
<feature type="compositionally biased region" description="Polar residues" evidence="1">
    <location>
        <begin position="103"/>
        <end position="116"/>
    </location>
</feature>
<name>A0ABR1NZQ1_DIAER</name>
<feature type="signal peptide" evidence="2">
    <location>
        <begin position="1"/>
        <end position="18"/>
    </location>
</feature>
<organism evidence="3 4">
    <name type="scientific">Diaporthe eres</name>
    <name type="common">Phomopsis oblonga</name>
    <dbReference type="NCBI Taxonomy" id="83184"/>
    <lineage>
        <taxon>Eukaryota</taxon>
        <taxon>Fungi</taxon>
        <taxon>Dikarya</taxon>
        <taxon>Ascomycota</taxon>
        <taxon>Pezizomycotina</taxon>
        <taxon>Sordariomycetes</taxon>
        <taxon>Sordariomycetidae</taxon>
        <taxon>Diaporthales</taxon>
        <taxon>Diaporthaceae</taxon>
        <taxon>Diaporthe</taxon>
        <taxon>Diaporthe eres species complex</taxon>
    </lineage>
</organism>
<evidence type="ECO:0000313" key="4">
    <source>
        <dbReference type="Proteomes" id="UP001430848"/>
    </source>
</evidence>
<protein>
    <submittedName>
        <fullName evidence="3">Uncharacterized protein</fullName>
    </submittedName>
</protein>
<feature type="chain" id="PRO_5046301882" evidence="2">
    <location>
        <begin position="19"/>
        <end position="130"/>
    </location>
</feature>
<dbReference type="Proteomes" id="UP001430848">
    <property type="component" value="Unassembled WGS sequence"/>
</dbReference>
<feature type="region of interest" description="Disordered" evidence="1">
    <location>
        <begin position="98"/>
        <end position="130"/>
    </location>
</feature>
<dbReference type="EMBL" id="JAKNSF020000069">
    <property type="protein sequence ID" value="KAK7721661.1"/>
    <property type="molecule type" value="Genomic_DNA"/>
</dbReference>
<evidence type="ECO:0000313" key="3">
    <source>
        <dbReference type="EMBL" id="KAK7721661.1"/>
    </source>
</evidence>
<accession>A0ABR1NZQ1</accession>
<reference evidence="3 4" key="1">
    <citation type="submission" date="2024-02" db="EMBL/GenBank/DDBJ databases">
        <title>De novo assembly and annotation of 12 fungi associated with fruit tree decline syndrome in Ontario, Canada.</title>
        <authorList>
            <person name="Sulman M."/>
            <person name="Ellouze W."/>
            <person name="Ilyukhin E."/>
        </authorList>
    </citation>
    <scope>NUCLEOTIDE SEQUENCE [LARGE SCALE GENOMIC DNA]</scope>
    <source>
        <strain evidence="3 4">M169</strain>
    </source>
</reference>
<keyword evidence="2" id="KW-0732">Signal</keyword>
<gene>
    <name evidence="3" type="ORF">SLS63_009444</name>
</gene>
<comment type="caution">
    <text evidence="3">The sequence shown here is derived from an EMBL/GenBank/DDBJ whole genome shotgun (WGS) entry which is preliminary data.</text>
</comment>